<organism evidence="4 5">
    <name type="scientific">Coniosporium apollinis (strain CBS 100218)</name>
    <name type="common">Rock-inhabiting black yeast</name>
    <dbReference type="NCBI Taxonomy" id="1168221"/>
    <lineage>
        <taxon>Eukaryota</taxon>
        <taxon>Fungi</taxon>
        <taxon>Dikarya</taxon>
        <taxon>Ascomycota</taxon>
        <taxon>Pezizomycotina</taxon>
        <taxon>Dothideomycetes</taxon>
        <taxon>Dothideomycetes incertae sedis</taxon>
        <taxon>Coniosporium</taxon>
    </lineage>
</organism>
<dbReference type="RefSeq" id="XP_007782866.1">
    <property type="nucleotide sequence ID" value="XM_007784676.1"/>
</dbReference>
<dbReference type="Pfam" id="PF14612">
    <property type="entry name" value="Ino80_Iec3"/>
    <property type="match status" value="1"/>
</dbReference>
<feature type="region of interest" description="Disordered" evidence="1">
    <location>
        <begin position="236"/>
        <end position="354"/>
    </location>
</feature>
<dbReference type="OrthoDB" id="4095124at2759"/>
<protein>
    <recommendedName>
        <fullName evidence="6">IEC3 subunit of the Ino80 complex, chromatin re-modelling-domain-containing protein</fullName>
    </recommendedName>
</protein>
<dbReference type="EMBL" id="JH767588">
    <property type="protein sequence ID" value="EON67549.1"/>
    <property type="molecule type" value="Genomic_DNA"/>
</dbReference>
<dbReference type="eggNOG" id="ENOG502SG34">
    <property type="taxonomic scope" value="Eukaryota"/>
</dbReference>
<feature type="region of interest" description="Disordered" evidence="1">
    <location>
        <begin position="127"/>
        <end position="158"/>
    </location>
</feature>
<dbReference type="Pfam" id="PF24244">
    <property type="entry name" value="Iec3-like_M"/>
    <property type="match status" value="1"/>
</dbReference>
<keyword evidence="5" id="KW-1185">Reference proteome</keyword>
<feature type="compositionally biased region" description="Low complexity" evidence="1">
    <location>
        <begin position="59"/>
        <end position="69"/>
    </location>
</feature>
<dbReference type="InterPro" id="IPR032742">
    <property type="entry name" value="Iec3_N"/>
</dbReference>
<dbReference type="STRING" id="1168221.R7Z0I1"/>
<dbReference type="AlphaFoldDB" id="R7Z0I1"/>
<evidence type="ECO:0000313" key="4">
    <source>
        <dbReference type="EMBL" id="EON67549.1"/>
    </source>
</evidence>
<name>R7Z0I1_CONA1</name>
<dbReference type="GO" id="GO:0031011">
    <property type="term" value="C:Ino80 complex"/>
    <property type="evidence" value="ECO:0007669"/>
    <property type="project" value="InterPro"/>
</dbReference>
<dbReference type="GO" id="GO:0006338">
    <property type="term" value="P:chromatin remodeling"/>
    <property type="evidence" value="ECO:0007669"/>
    <property type="project" value="InterPro"/>
</dbReference>
<dbReference type="HOGENOM" id="CLU_038623_0_0_1"/>
<feature type="domain" description="INO80 complex subunit 3-like middle region" evidence="3">
    <location>
        <begin position="121"/>
        <end position="229"/>
    </location>
</feature>
<dbReference type="OMA" id="PVSVYNW"/>
<sequence>MRMRFEAQMNESNALFKDEHKALALARRLQEQNDQLLDLILDINSSARLPPHQRIDLRSPSPSASAVPSLEPDEEADTTAIQHALQTARAQLTAGTLTPSDFTHLESTLTARLPPHQRPRTLTHLEAIPHTPYPPSRPLPEDLAPETQTPPGYFSPTHEDEYLSTLDTVLDAHPSALDLDADPALVTRLLSRPAAASIPSDKDLQLRNPDSVYNWLRRNQPSVFLQDRDAKDLVSNMDAGSEKSGPAHQHAHKAPPAHRATKRGAPRDVTSTPQQKSEQEALDEEIGFVAEAGPGAGSAKRKKGEDDASYRPKGGSSRPAKRKREDGEKVGGRKKVARASGAGAGGAGGVGSPG</sequence>
<feature type="compositionally biased region" description="Basic residues" evidence="1">
    <location>
        <begin position="249"/>
        <end position="264"/>
    </location>
</feature>
<evidence type="ECO:0000259" key="3">
    <source>
        <dbReference type="Pfam" id="PF24244"/>
    </source>
</evidence>
<evidence type="ECO:0000256" key="1">
    <source>
        <dbReference type="SAM" id="MobiDB-lite"/>
    </source>
</evidence>
<gene>
    <name evidence="4" type="ORF">W97_06917</name>
</gene>
<proteinExistence type="predicted"/>
<accession>R7Z0I1</accession>
<dbReference type="GeneID" id="19904228"/>
<evidence type="ECO:0000313" key="5">
    <source>
        <dbReference type="Proteomes" id="UP000016924"/>
    </source>
</evidence>
<feature type="compositionally biased region" description="Gly residues" evidence="1">
    <location>
        <begin position="342"/>
        <end position="354"/>
    </location>
</feature>
<feature type="region of interest" description="Disordered" evidence="1">
    <location>
        <begin position="52"/>
        <end position="77"/>
    </location>
</feature>
<feature type="domain" description="INO80 complex subunit 3 N-terminal" evidence="2">
    <location>
        <begin position="1"/>
        <end position="60"/>
    </location>
</feature>
<dbReference type="Proteomes" id="UP000016924">
    <property type="component" value="Unassembled WGS sequence"/>
</dbReference>
<evidence type="ECO:0000259" key="2">
    <source>
        <dbReference type="Pfam" id="PF14612"/>
    </source>
</evidence>
<dbReference type="InterPro" id="IPR055449">
    <property type="entry name" value="Iec3-like_M"/>
</dbReference>
<evidence type="ECO:0008006" key="6">
    <source>
        <dbReference type="Google" id="ProtNLM"/>
    </source>
</evidence>
<reference evidence="5" key="1">
    <citation type="submission" date="2012-06" db="EMBL/GenBank/DDBJ databases">
        <title>The genome sequence of Coniosporium apollinis CBS 100218.</title>
        <authorList>
            <consortium name="The Broad Institute Genome Sequencing Platform"/>
            <person name="Cuomo C."/>
            <person name="Gorbushina A."/>
            <person name="Noack S."/>
            <person name="Walker B."/>
            <person name="Young S.K."/>
            <person name="Zeng Q."/>
            <person name="Gargeya S."/>
            <person name="Fitzgerald M."/>
            <person name="Haas B."/>
            <person name="Abouelleil A."/>
            <person name="Alvarado L."/>
            <person name="Arachchi H.M."/>
            <person name="Berlin A.M."/>
            <person name="Chapman S.B."/>
            <person name="Goldberg J."/>
            <person name="Griggs A."/>
            <person name="Gujja S."/>
            <person name="Hansen M."/>
            <person name="Howarth C."/>
            <person name="Imamovic A."/>
            <person name="Larimer J."/>
            <person name="McCowan C."/>
            <person name="Montmayeur A."/>
            <person name="Murphy C."/>
            <person name="Neiman D."/>
            <person name="Pearson M."/>
            <person name="Priest M."/>
            <person name="Roberts A."/>
            <person name="Saif S."/>
            <person name="Shea T."/>
            <person name="Sisk P."/>
            <person name="Sykes S."/>
            <person name="Wortman J."/>
            <person name="Nusbaum C."/>
            <person name="Birren B."/>
        </authorList>
    </citation>
    <scope>NUCLEOTIDE SEQUENCE [LARGE SCALE GENOMIC DNA]</scope>
    <source>
        <strain evidence="5">CBS 100218</strain>
    </source>
</reference>